<proteinExistence type="predicted"/>
<accession>A0AAW9PSZ1</accession>
<organism evidence="1 2">
    <name type="scientific">Tumidithrix elongata BACA0141</name>
    <dbReference type="NCBI Taxonomy" id="2716417"/>
    <lineage>
        <taxon>Bacteria</taxon>
        <taxon>Bacillati</taxon>
        <taxon>Cyanobacteriota</taxon>
        <taxon>Cyanophyceae</taxon>
        <taxon>Pseudanabaenales</taxon>
        <taxon>Pseudanabaenaceae</taxon>
        <taxon>Tumidithrix</taxon>
        <taxon>Tumidithrix elongata</taxon>
    </lineage>
</organism>
<name>A0AAW9PSZ1_9CYAN</name>
<dbReference type="Proteomes" id="UP001333818">
    <property type="component" value="Unassembled WGS sequence"/>
</dbReference>
<reference evidence="1" key="1">
    <citation type="submission" date="2024-01" db="EMBL/GenBank/DDBJ databases">
        <title>Bank of Algae and Cyanobacteria of the Azores (BACA) strain genomes.</title>
        <authorList>
            <person name="Luz R."/>
            <person name="Cordeiro R."/>
            <person name="Fonseca A."/>
            <person name="Goncalves V."/>
        </authorList>
    </citation>
    <scope>NUCLEOTIDE SEQUENCE</scope>
    <source>
        <strain evidence="1">BACA0141</strain>
    </source>
</reference>
<dbReference type="AlphaFoldDB" id="A0AAW9PSZ1"/>
<evidence type="ECO:0000313" key="2">
    <source>
        <dbReference type="Proteomes" id="UP001333818"/>
    </source>
</evidence>
<gene>
    <name evidence="1" type="ORF">V2H45_15985</name>
</gene>
<dbReference type="InterPro" id="IPR049578">
    <property type="entry name" value="CAXIP1-like_GIY-YIG_dom"/>
</dbReference>
<protein>
    <submittedName>
        <fullName evidence="1">GIY-YIG nuclease family protein</fullName>
    </submittedName>
</protein>
<keyword evidence="2" id="KW-1185">Reference proteome</keyword>
<sequence>MSITDSIPALAELPFLPYLDEAGGISADFAGKIGVYAIFDRDRTLQYVGISRDIAASLKLHIVRVPDRCHWVKVTTVTKPSRTVLGEMQATWLGDKVLTSAEQELWDQPLDCKKQMTESEKQLLAEALNEGEQEKILKNVARRLEEGILTQLKARGIGFDVRFNPKLKSAGILDIK</sequence>
<evidence type="ECO:0000313" key="1">
    <source>
        <dbReference type="EMBL" id="MEE3718239.1"/>
    </source>
</evidence>
<dbReference type="RefSeq" id="WP_330484672.1">
    <property type="nucleotide sequence ID" value="NZ_JAZBJZ010000069.1"/>
</dbReference>
<dbReference type="EMBL" id="JAZBJZ010000069">
    <property type="protein sequence ID" value="MEE3718239.1"/>
    <property type="molecule type" value="Genomic_DNA"/>
</dbReference>
<comment type="caution">
    <text evidence="1">The sequence shown here is derived from an EMBL/GenBank/DDBJ whole genome shotgun (WGS) entry which is preliminary data.</text>
</comment>
<dbReference type="CDD" id="cd10450">
    <property type="entry name" value="GIY-YIG_AtGrxS16_like"/>
    <property type="match status" value="1"/>
</dbReference>